<feature type="region of interest" description="Disordered" evidence="1">
    <location>
        <begin position="23"/>
        <end position="67"/>
    </location>
</feature>
<feature type="compositionally biased region" description="Basic and acidic residues" evidence="1">
    <location>
        <begin position="274"/>
        <end position="306"/>
    </location>
</feature>
<protein>
    <submittedName>
        <fullName evidence="2">Uncharacterized protein</fullName>
    </submittedName>
</protein>
<accession>A0A8F7KTD5</accession>
<name>A0A8F7KTD5_STRRM</name>
<dbReference type="RefSeq" id="WP_003979053.1">
    <property type="nucleotide sequence ID" value="NZ_CP025552.1"/>
</dbReference>
<feature type="compositionally biased region" description="Pro residues" evidence="1">
    <location>
        <begin position="140"/>
        <end position="155"/>
    </location>
</feature>
<gene>
    <name evidence="2" type="ORF">M4018_082980</name>
    <name evidence="3" type="ORF">R6500_082980</name>
</gene>
<reference evidence="2" key="1">
    <citation type="submission" date="2021-06" db="EMBL/GenBank/DDBJ databases">
        <authorList>
            <person name="Tome M."/>
            <person name="Jakse J."/>
            <person name="Slemc L."/>
            <person name="Garcia A.R."/>
            <person name="Petkovic H."/>
        </authorList>
    </citation>
    <scope>NUCLEOTIDE SEQUENCE</scope>
    <source>
        <plasmid evidence="3">pPZG101</plasmid>
        <plasmid evidence="2">unnamed</plasmid>
    </source>
</reference>
<sequence>MEILLLLAVAYAGARGIEKLTGAPDRRHDSAGARATVEKVAASGPSKTTAAPGPAEPGGTFSAAAPRSSRLGGKAAAIPAAGVETGATMWRAFKEGYTTAWPEARARHRQRMTERAEHRRLERQEKETARKAAEAVAAAPPKPGYPPPPPFPPPAAEKRRRPPEPGFPYPYDDTEHSPARPKSRRDPEDWDDWGDRREPAEPGKWVDPLADPPAEDQRRPGNPVHVITTAPERTEADRERERAEAAEQKAEEARKDAEAARKQAATDKVLAAQKEAREAKERAAAAEARREAAEQRAAEAQKEAQRPRLTVVPDQPPAAQNGDAVPSPSTLIPEIRTLDGLLNAYAVTSAMCQMRAEEAEAIAADDRMLSNRLDQFEAQLADLEVDDATRVEIAELRDLIATQSKTAATYAGDAVDSAGIATAVAAAAHKAHGGIAEAVQSSPIEVAAQRGYYER</sequence>
<geneLocation type="plasmid" evidence="3">
    <name>pPZG101</name>
</geneLocation>
<dbReference type="EMBL" id="MZ502219">
    <property type="protein sequence ID" value="QXV92369.1"/>
    <property type="molecule type" value="Genomic_DNA"/>
</dbReference>
<organism evidence="2">
    <name type="scientific">Streptomyces rimosus</name>
    <dbReference type="NCBI Taxonomy" id="1927"/>
    <lineage>
        <taxon>Bacteria</taxon>
        <taxon>Bacillati</taxon>
        <taxon>Actinomycetota</taxon>
        <taxon>Actinomycetes</taxon>
        <taxon>Kitasatosporales</taxon>
        <taxon>Streptomycetaceae</taxon>
        <taxon>Streptomyces</taxon>
    </lineage>
</organism>
<keyword evidence="2" id="KW-0614">Plasmid</keyword>
<evidence type="ECO:0000256" key="1">
    <source>
        <dbReference type="SAM" id="MobiDB-lite"/>
    </source>
</evidence>
<feature type="compositionally biased region" description="Basic and acidic residues" evidence="1">
    <location>
        <begin position="232"/>
        <end position="265"/>
    </location>
</feature>
<evidence type="ECO:0000313" key="3">
    <source>
        <dbReference type="EMBL" id="QXV92369.1"/>
    </source>
</evidence>
<feature type="compositionally biased region" description="Basic and acidic residues" evidence="1">
    <location>
        <begin position="111"/>
        <end position="133"/>
    </location>
</feature>
<geneLocation type="plasmid" evidence="2">
    <name>unnamed</name>
</geneLocation>
<dbReference type="EMBL" id="MZ502218">
    <property type="protein sequence ID" value="QXV92100.1"/>
    <property type="molecule type" value="Genomic_DNA"/>
</dbReference>
<evidence type="ECO:0000313" key="2">
    <source>
        <dbReference type="EMBL" id="QXV92100.1"/>
    </source>
</evidence>
<feature type="region of interest" description="Disordered" evidence="1">
    <location>
        <begin position="104"/>
        <end position="330"/>
    </location>
</feature>
<dbReference type="GeneID" id="66860574"/>
<proteinExistence type="predicted"/>
<dbReference type="AlphaFoldDB" id="A0A8F7KTD5"/>